<geneLocation type="plasmid" evidence="3">
    <name>pVAPN1557</name>
</geneLocation>
<evidence type="ECO:0000313" key="4">
    <source>
        <dbReference type="EMBL" id="ARX60130.1"/>
    </source>
</evidence>
<evidence type="ECO:0000313" key="3">
    <source>
        <dbReference type="EMBL" id="ARX59985.1"/>
    </source>
</evidence>
<sequence>MCWLTVEGNAITKSSVLTASEPKWSTARERFAVIAPLAAADTVGGVAADEATARLGISRRHVYTLIDRCRRGSGLVSDLLPGRSSGG</sequence>
<keyword evidence="1" id="KW-0614">Plasmid</keyword>
<dbReference type="EMBL" id="KX443401">
    <property type="protein sequence ID" value="ARX60130.1"/>
    <property type="molecule type" value="Genomic_DNA"/>
</dbReference>
<dbReference type="EMBL" id="KX443400">
    <property type="protein sequence ID" value="ARX59985.1"/>
    <property type="molecule type" value="Genomic_DNA"/>
</dbReference>
<organism evidence="1">
    <name type="scientific">Rhodococcus hoagii</name>
    <name type="common">Corynebacterium equii</name>
    <dbReference type="NCBI Taxonomy" id="43767"/>
    <lineage>
        <taxon>Bacteria</taxon>
        <taxon>Bacillati</taxon>
        <taxon>Actinomycetota</taxon>
        <taxon>Actinomycetes</taxon>
        <taxon>Mycobacteriales</taxon>
        <taxon>Nocardiaceae</taxon>
        <taxon>Prescottella</taxon>
    </lineage>
</organism>
<reference evidence="1" key="1">
    <citation type="journal article" date="2017" name="Genome Biol. Evol.">
        <title>Comparative Genomics of Rhodococcus equi Virulence Plasmids Indicates Host-Driven Evolution of the vap Pathogenicity Island.</title>
        <authorList>
            <person name="MacArthur I."/>
            <person name="Anastasi E."/>
            <person name="Alvarez S."/>
            <person name="Scortti M."/>
            <person name="Vazquez-Boland J.A."/>
        </authorList>
    </citation>
    <scope>NUCLEOTIDE SEQUENCE</scope>
    <source>
        <strain evidence="1">PAM1204</strain>
        <strain evidence="2">PAM1354</strain>
        <strain evidence="3">PAM1557</strain>
        <strain evidence="4">PAM1572</strain>
        <plasmid evidence="1">pVAPN1204</plasmid>
        <plasmid evidence="2">pVAPN1354</plasmid>
        <plasmid evidence="3">pVAPN1557</plasmid>
        <plasmid evidence="4">pVAPN1572</plasmid>
    </source>
</reference>
<name>A0A1Z1UW31_RHOHA</name>
<evidence type="ECO:0000313" key="2">
    <source>
        <dbReference type="EMBL" id="ARX59838.1"/>
    </source>
</evidence>
<dbReference type="AlphaFoldDB" id="A0A1Z1UW31"/>
<geneLocation type="plasmid" evidence="2">
    <name>pVAPN1354</name>
</geneLocation>
<protein>
    <submittedName>
        <fullName evidence="1 2">TniA transposase</fullName>
    </submittedName>
</protein>
<gene>
    <name evidence="1" type="ORF">pVAPN1204_0910</name>
    <name evidence="2" type="ORF">pVAPN1354_0910</name>
    <name evidence="3" type="ORF">pVAPN1557_0910</name>
    <name evidence="4" type="ORF">pVAPN1572_0910</name>
</gene>
<evidence type="ECO:0000313" key="1">
    <source>
        <dbReference type="EMBL" id="ARX59692.1"/>
    </source>
</evidence>
<accession>A0A1Z1UW31</accession>
<proteinExistence type="predicted"/>
<dbReference type="EMBL" id="KX443398">
    <property type="protein sequence ID" value="ARX59692.1"/>
    <property type="molecule type" value="Genomic_DNA"/>
</dbReference>
<geneLocation type="plasmid" evidence="4">
    <name>pVAPN1572</name>
</geneLocation>
<dbReference type="EMBL" id="KX443399">
    <property type="protein sequence ID" value="ARX59838.1"/>
    <property type="molecule type" value="Genomic_DNA"/>
</dbReference>
<geneLocation type="plasmid" evidence="1">
    <name>pVAPN1204</name>
</geneLocation>